<dbReference type="EMBL" id="CH902618">
    <property type="protein sequence ID" value="KPU78452.1"/>
    <property type="molecule type" value="Genomic_DNA"/>
</dbReference>
<dbReference type="SUPFAM" id="SSF52058">
    <property type="entry name" value="L domain-like"/>
    <property type="match status" value="1"/>
</dbReference>
<dbReference type="AlphaFoldDB" id="A0A0N8P0Y9"/>
<dbReference type="GeneID" id="26514277"/>
<evidence type="ECO:0000313" key="7">
    <source>
        <dbReference type="EMBL" id="KPU78452.1"/>
    </source>
</evidence>
<dbReference type="Gene3D" id="3.80.10.10">
    <property type="entry name" value="Ribonuclease Inhibitor"/>
    <property type="match status" value="1"/>
</dbReference>
<dbReference type="PROSITE" id="PS51450">
    <property type="entry name" value="LRR"/>
    <property type="match status" value="1"/>
</dbReference>
<dbReference type="PROSITE" id="PS50177">
    <property type="entry name" value="NTF2_DOMAIN"/>
    <property type="match status" value="1"/>
</dbReference>
<dbReference type="Gene3D" id="3.10.450.50">
    <property type="match status" value="1"/>
</dbReference>
<dbReference type="Proteomes" id="UP000007801">
    <property type="component" value="Unassembled WGS sequence"/>
</dbReference>
<dbReference type="KEGG" id="dan:26514277"/>
<reference evidence="7 8" key="1">
    <citation type="journal article" date="2007" name="Nature">
        <title>Evolution of genes and genomes on the Drosophila phylogeny.</title>
        <authorList>
            <consortium name="Drosophila 12 Genomes Consortium"/>
            <person name="Clark A.G."/>
            <person name="Eisen M.B."/>
            <person name="Smith D.R."/>
            <person name="Bergman C.M."/>
            <person name="Oliver B."/>
            <person name="Markow T.A."/>
            <person name="Kaufman T.C."/>
            <person name="Kellis M."/>
            <person name="Gelbart W."/>
            <person name="Iyer V.N."/>
            <person name="Pollard D.A."/>
            <person name="Sackton T.B."/>
            <person name="Larracuente A.M."/>
            <person name="Singh N.D."/>
            <person name="Abad J.P."/>
            <person name="Abt D.N."/>
            <person name="Adryan B."/>
            <person name="Aguade M."/>
            <person name="Akashi H."/>
            <person name="Anderson W.W."/>
            <person name="Aquadro C.F."/>
            <person name="Ardell D.H."/>
            <person name="Arguello R."/>
            <person name="Artieri C.G."/>
            <person name="Barbash D.A."/>
            <person name="Barker D."/>
            <person name="Barsanti P."/>
            <person name="Batterham P."/>
            <person name="Batzoglou S."/>
            <person name="Begun D."/>
            <person name="Bhutkar A."/>
            <person name="Blanco E."/>
            <person name="Bosak S.A."/>
            <person name="Bradley R.K."/>
            <person name="Brand A.D."/>
            <person name="Brent M.R."/>
            <person name="Brooks A.N."/>
            <person name="Brown R.H."/>
            <person name="Butlin R.K."/>
            <person name="Caggese C."/>
            <person name="Calvi B.R."/>
            <person name="Bernardo de Carvalho A."/>
            <person name="Caspi A."/>
            <person name="Castrezana S."/>
            <person name="Celniker S.E."/>
            <person name="Chang J.L."/>
            <person name="Chapple C."/>
            <person name="Chatterji S."/>
            <person name="Chinwalla A."/>
            <person name="Civetta A."/>
            <person name="Clifton S.W."/>
            <person name="Comeron J.M."/>
            <person name="Costello J.C."/>
            <person name="Coyne J.A."/>
            <person name="Daub J."/>
            <person name="David R.G."/>
            <person name="Delcher A.L."/>
            <person name="Delehaunty K."/>
            <person name="Do C.B."/>
            <person name="Ebling H."/>
            <person name="Edwards K."/>
            <person name="Eickbush T."/>
            <person name="Evans J.D."/>
            <person name="Filipski A."/>
            <person name="Findeiss S."/>
            <person name="Freyhult E."/>
            <person name="Fulton L."/>
            <person name="Fulton R."/>
            <person name="Garcia A.C."/>
            <person name="Gardiner A."/>
            <person name="Garfield D.A."/>
            <person name="Garvin B.E."/>
            <person name="Gibson G."/>
            <person name="Gilbert D."/>
            <person name="Gnerre S."/>
            <person name="Godfrey J."/>
            <person name="Good R."/>
            <person name="Gotea V."/>
            <person name="Gravely B."/>
            <person name="Greenberg A.J."/>
            <person name="Griffiths-Jones S."/>
            <person name="Gross S."/>
            <person name="Guigo R."/>
            <person name="Gustafson E.A."/>
            <person name="Haerty W."/>
            <person name="Hahn M.W."/>
            <person name="Halligan D.L."/>
            <person name="Halpern A.L."/>
            <person name="Halter G.M."/>
            <person name="Han M.V."/>
            <person name="Heger A."/>
            <person name="Hillier L."/>
            <person name="Hinrichs A.S."/>
            <person name="Holmes I."/>
            <person name="Hoskins R.A."/>
            <person name="Hubisz M.J."/>
            <person name="Hultmark D."/>
            <person name="Huntley M.A."/>
            <person name="Jaffe D.B."/>
            <person name="Jagadeeshan S."/>
            <person name="Jeck W.R."/>
            <person name="Johnson J."/>
            <person name="Jones C.D."/>
            <person name="Jordan W.C."/>
            <person name="Karpen G.H."/>
            <person name="Kataoka E."/>
            <person name="Keightley P.D."/>
            <person name="Kheradpour P."/>
            <person name="Kirkness E.F."/>
            <person name="Koerich L.B."/>
            <person name="Kristiansen K."/>
            <person name="Kudrna D."/>
            <person name="Kulathinal R.J."/>
            <person name="Kumar S."/>
            <person name="Kwok R."/>
            <person name="Lander E."/>
            <person name="Langley C.H."/>
            <person name="Lapoint R."/>
            <person name="Lazzaro B.P."/>
            <person name="Lee S.J."/>
            <person name="Levesque L."/>
            <person name="Li R."/>
            <person name="Lin C.F."/>
            <person name="Lin M.F."/>
            <person name="Lindblad-Toh K."/>
            <person name="Llopart A."/>
            <person name="Long M."/>
            <person name="Low L."/>
            <person name="Lozovsky E."/>
            <person name="Lu J."/>
            <person name="Luo M."/>
            <person name="Machado C.A."/>
            <person name="Makalowski W."/>
            <person name="Marzo M."/>
            <person name="Matsuda M."/>
            <person name="Matzkin L."/>
            <person name="McAllister B."/>
            <person name="McBride C.S."/>
            <person name="McKernan B."/>
            <person name="McKernan K."/>
            <person name="Mendez-Lago M."/>
            <person name="Minx P."/>
            <person name="Mollenhauer M.U."/>
            <person name="Montooth K."/>
            <person name="Mount S.M."/>
            <person name="Mu X."/>
            <person name="Myers E."/>
            <person name="Negre B."/>
            <person name="Newfeld S."/>
            <person name="Nielsen R."/>
            <person name="Noor M.A."/>
            <person name="O'Grady P."/>
            <person name="Pachter L."/>
            <person name="Papaceit M."/>
            <person name="Parisi M.J."/>
            <person name="Parisi M."/>
            <person name="Parts L."/>
            <person name="Pedersen J.S."/>
            <person name="Pesole G."/>
            <person name="Phillippy A.M."/>
            <person name="Ponting C.P."/>
            <person name="Pop M."/>
            <person name="Porcelli D."/>
            <person name="Powell J.R."/>
            <person name="Prohaska S."/>
            <person name="Pruitt K."/>
            <person name="Puig M."/>
            <person name="Quesneville H."/>
            <person name="Ram K.R."/>
            <person name="Rand D."/>
            <person name="Rasmussen M.D."/>
            <person name="Reed L.K."/>
            <person name="Reenan R."/>
            <person name="Reily A."/>
            <person name="Remington K.A."/>
            <person name="Rieger T.T."/>
            <person name="Ritchie M.G."/>
            <person name="Robin C."/>
            <person name="Rogers Y.H."/>
            <person name="Rohde C."/>
            <person name="Rozas J."/>
            <person name="Rubenfield M.J."/>
            <person name="Ruiz A."/>
            <person name="Russo S."/>
            <person name="Salzberg S.L."/>
            <person name="Sanchez-Gracia A."/>
            <person name="Saranga D.J."/>
            <person name="Sato H."/>
            <person name="Schaeffer S.W."/>
            <person name="Schatz M.C."/>
            <person name="Schlenke T."/>
            <person name="Schwartz R."/>
            <person name="Segarra C."/>
            <person name="Singh R.S."/>
            <person name="Sirot L."/>
            <person name="Sirota M."/>
            <person name="Sisneros N.B."/>
            <person name="Smith C.D."/>
            <person name="Smith T.F."/>
            <person name="Spieth J."/>
            <person name="Stage D.E."/>
            <person name="Stark A."/>
            <person name="Stephan W."/>
            <person name="Strausberg R.L."/>
            <person name="Strempel S."/>
            <person name="Sturgill D."/>
            <person name="Sutton G."/>
            <person name="Sutton G.G."/>
            <person name="Tao W."/>
            <person name="Teichmann S."/>
            <person name="Tobari Y.N."/>
            <person name="Tomimura Y."/>
            <person name="Tsolas J.M."/>
            <person name="Valente V.L."/>
            <person name="Venter E."/>
            <person name="Venter J.C."/>
            <person name="Vicario S."/>
            <person name="Vieira F.G."/>
            <person name="Vilella A.J."/>
            <person name="Villasante A."/>
            <person name="Walenz B."/>
            <person name="Wang J."/>
            <person name="Wasserman M."/>
            <person name="Watts T."/>
            <person name="Wilson D."/>
            <person name="Wilson R.K."/>
            <person name="Wing R.A."/>
            <person name="Wolfner M.F."/>
            <person name="Wong A."/>
            <person name="Wong G.K."/>
            <person name="Wu C.I."/>
            <person name="Wu G."/>
            <person name="Yamamoto D."/>
            <person name="Yang H.P."/>
            <person name="Yang S.P."/>
            <person name="Yorke J.A."/>
            <person name="Yoshida K."/>
            <person name="Zdobnov E."/>
            <person name="Zhang P."/>
            <person name="Zhang Y."/>
            <person name="Zimin A.V."/>
            <person name="Baldwin J."/>
            <person name="Abdouelleil A."/>
            <person name="Abdulkadir J."/>
            <person name="Abebe A."/>
            <person name="Abera B."/>
            <person name="Abreu J."/>
            <person name="Acer S.C."/>
            <person name="Aftuck L."/>
            <person name="Alexander A."/>
            <person name="An P."/>
            <person name="Anderson E."/>
            <person name="Anderson S."/>
            <person name="Arachi H."/>
            <person name="Azer M."/>
            <person name="Bachantsang P."/>
            <person name="Barry A."/>
            <person name="Bayul T."/>
            <person name="Berlin A."/>
            <person name="Bessette D."/>
            <person name="Bloom T."/>
            <person name="Blye J."/>
            <person name="Boguslavskiy L."/>
            <person name="Bonnet C."/>
            <person name="Boukhgalter B."/>
            <person name="Bourzgui I."/>
            <person name="Brown A."/>
            <person name="Cahill P."/>
            <person name="Channer S."/>
            <person name="Cheshatsang Y."/>
            <person name="Chuda L."/>
            <person name="Citroen M."/>
            <person name="Collymore A."/>
            <person name="Cooke P."/>
            <person name="Costello M."/>
            <person name="D'Aco K."/>
            <person name="Daza R."/>
            <person name="De Haan G."/>
            <person name="DeGray S."/>
            <person name="DeMaso C."/>
            <person name="Dhargay N."/>
            <person name="Dooley K."/>
            <person name="Dooley E."/>
            <person name="Doricent M."/>
            <person name="Dorje P."/>
            <person name="Dorjee K."/>
            <person name="Dupes A."/>
            <person name="Elong R."/>
            <person name="Falk J."/>
            <person name="Farina A."/>
            <person name="Faro S."/>
            <person name="Ferguson D."/>
            <person name="Fisher S."/>
            <person name="Foley C.D."/>
            <person name="Franke A."/>
            <person name="Friedrich D."/>
            <person name="Gadbois L."/>
            <person name="Gearin G."/>
            <person name="Gearin C.R."/>
            <person name="Giannoukos G."/>
            <person name="Goode T."/>
            <person name="Graham J."/>
            <person name="Grandbois E."/>
            <person name="Grewal S."/>
            <person name="Gyaltsen K."/>
            <person name="Hafez N."/>
            <person name="Hagos B."/>
            <person name="Hall J."/>
            <person name="Henson C."/>
            <person name="Hollinger A."/>
            <person name="Honan T."/>
            <person name="Huard M.D."/>
            <person name="Hughes L."/>
            <person name="Hurhula B."/>
            <person name="Husby M.E."/>
            <person name="Kamat A."/>
            <person name="Kanga B."/>
            <person name="Kashin S."/>
            <person name="Khazanovich D."/>
            <person name="Kisner P."/>
            <person name="Lance K."/>
            <person name="Lara M."/>
            <person name="Lee W."/>
            <person name="Lennon N."/>
            <person name="Letendre F."/>
            <person name="LeVine R."/>
            <person name="Lipovsky A."/>
            <person name="Liu X."/>
            <person name="Liu J."/>
            <person name="Liu S."/>
            <person name="Lokyitsang T."/>
            <person name="Lokyitsang Y."/>
            <person name="Lubonja R."/>
            <person name="Lui A."/>
            <person name="MacDonald P."/>
            <person name="Magnisalis V."/>
            <person name="Maru K."/>
            <person name="Matthews C."/>
            <person name="McCusker W."/>
            <person name="McDonough S."/>
            <person name="Mehta T."/>
            <person name="Meldrim J."/>
            <person name="Meneus L."/>
            <person name="Mihai O."/>
            <person name="Mihalev A."/>
            <person name="Mihova T."/>
            <person name="Mittelman R."/>
            <person name="Mlenga V."/>
            <person name="Montmayeur A."/>
            <person name="Mulrain L."/>
            <person name="Navidi A."/>
            <person name="Naylor J."/>
            <person name="Negash T."/>
            <person name="Nguyen T."/>
            <person name="Nguyen N."/>
            <person name="Nicol R."/>
            <person name="Norbu C."/>
            <person name="Norbu N."/>
            <person name="Novod N."/>
            <person name="O'Neill B."/>
            <person name="Osman S."/>
            <person name="Markiewicz E."/>
            <person name="Oyono O.L."/>
            <person name="Patti C."/>
            <person name="Phunkhang P."/>
            <person name="Pierre F."/>
            <person name="Priest M."/>
            <person name="Raghuraman S."/>
            <person name="Rege F."/>
            <person name="Reyes R."/>
            <person name="Rise C."/>
            <person name="Rogov P."/>
            <person name="Ross K."/>
            <person name="Ryan E."/>
            <person name="Settipalli S."/>
            <person name="Shea T."/>
            <person name="Sherpa N."/>
            <person name="Shi L."/>
            <person name="Shih D."/>
            <person name="Sparrow T."/>
            <person name="Spaulding J."/>
            <person name="Stalker J."/>
            <person name="Stange-Thomann N."/>
            <person name="Stavropoulos S."/>
            <person name="Stone C."/>
            <person name="Strader C."/>
            <person name="Tesfaye S."/>
            <person name="Thomson T."/>
            <person name="Thoulutsang Y."/>
            <person name="Thoulutsang D."/>
            <person name="Topham K."/>
            <person name="Topping I."/>
            <person name="Tsamla T."/>
            <person name="Vassiliev H."/>
            <person name="Vo A."/>
            <person name="Wangchuk T."/>
            <person name="Wangdi T."/>
            <person name="Weiand M."/>
            <person name="Wilkinson J."/>
            <person name="Wilson A."/>
            <person name="Yadav S."/>
            <person name="Young G."/>
            <person name="Yu Q."/>
            <person name="Zembek L."/>
            <person name="Zhong D."/>
            <person name="Zimmer A."/>
            <person name="Zwirko Z."/>
            <person name="Jaffe D.B."/>
            <person name="Alvarez P."/>
            <person name="Brockman W."/>
            <person name="Butler J."/>
            <person name="Chin C."/>
            <person name="Gnerre S."/>
            <person name="Grabherr M."/>
            <person name="Kleber M."/>
            <person name="Mauceli E."/>
            <person name="MacCallum I."/>
        </authorList>
    </citation>
    <scope>NUCLEOTIDE SEQUENCE [LARGE SCALE GENOMIC DNA]</scope>
    <source>
        <strain evidence="8">Tucson 14024-0371.13</strain>
    </source>
</reference>
<feature type="domain" description="NTF2" evidence="6">
    <location>
        <begin position="345"/>
        <end position="489"/>
    </location>
</feature>
<gene>
    <name evidence="7" type="primary">Dana\GF26868</name>
    <name evidence="7" type="ORF">GF26868</name>
</gene>
<dbReference type="CTD" id="56000"/>
<dbReference type="FunCoup" id="A0A0N8P0Y9">
    <property type="interactions" value="243"/>
</dbReference>
<keyword evidence="3" id="KW-0813">Transport</keyword>
<dbReference type="InterPro" id="IPR032675">
    <property type="entry name" value="LRR_dom_sf"/>
</dbReference>
<dbReference type="GO" id="GO:0003723">
    <property type="term" value="F:RNA binding"/>
    <property type="evidence" value="ECO:0007669"/>
    <property type="project" value="TreeGrafter"/>
</dbReference>
<dbReference type="PANTHER" id="PTHR10662">
    <property type="entry name" value="NUCLEAR RNA EXPORT FACTOR"/>
    <property type="match status" value="1"/>
</dbReference>
<name>A0A0N8P0Y9_DROAN</name>
<organism evidence="7 8">
    <name type="scientific">Drosophila ananassae</name>
    <name type="common">Fruit fly</name>
    <dbReference type="NCBI Taxonomy" id="7217"/>
    <lineage>
        <taxon>Eukaryota</taxon>
        <taxon>Metazoa</taxon>
        <taxon>Ecdysozoa</taxon>
        <taxon>Arthropoda</taxon>
        <taxon>Hexapoda</taxon>
        <taxon>Insecta</taxon>
        <taxon>Pterygota</taxon>
        <taxon>Neoptera</taxon>
        <taxon>Endopterygota</taxon>
        <taxon>Diptera</taxon>
        <taxon>Brachycera</taxon>
        <taxon>Muscomorpha</taxon>
        <taxon>Ephydroidea</taxon>
        <taxon>Drosophilidae</taxon>
        <taxon>Drosophila</taxon>
        <taxon>Sophophora</taxon>
    </lineage>
</organism>
<dbReference type="SMR" id="A0A0N8P0Y9"/>
<evidence type="ECO:0000256" key="1">
    <source>
        <dbReference type="ARBA" id="ARBA00004123"/>
    </source>
</evidence>
<comment type="subcellular location">
    <subcellularLocation>
        <location evidence="1">Nucleus</location>
    </subcellularLocation>
</comment>
<dbReference type="InterPro" id="IPR001611">
    <property type="entry name" value="Leu-rich_rpt"/>
</dbReference>
<evidence type="ECO:0000313" key="8">
    <source>
        <dbReference type="Proteomes" id="UP000007801"/>
    </source>
</evidence>
<evidence type="ECO:0000259" key="6">
    <source>
        <dbReference type="PROSITE" id="PS50177"/>
    </source>
</evidence>
<dbReference type="InterPro" id="IPR018222">
    <property type="entry name" value="Nuclear_transport_factor_2_euk"/>
</dbReference>
<protein>
    <recommendedName>
        <fullName evidence="6">NTF2 domain-containing protein</fullName>
    </recommendedName>
</protein>
<keyword evidence="5" id="KW-0539">Nucleus</keyword>
<evidence type="ECO:0000256" key="4">
    <source>
        <dbReference type="ARBA" id="ARBA00022816"/>
    </source>
</evidence>
<dbReference type="GO" id="GO:0005634">
    <property type="term" value="C:nucleus"/>
    <property type="evidence" value="ECO:0007669"/>
    <property type="project" value="UniProtKB-SubCell"/>
</dbReference>
<dbReference type="SUPFAM" id="SSF54427">
    <property type="entry name" value="NTF2-like"/>
    <property type="match status" value="1"/>
</dbReference>
<keyword evidence="8" id="KW-1185">Reference proteome</keyword>
<evidence type="ECO:0000256" key="3">
    <source>
        <dbReference type="ARBA" id="ARBA00022448"/>
    </source>
</evidence>
<dbReference type="OrthoDB" id="25872at2759"/>
<evidence type="ECO:0000256" key="5">
    <source>
        <dbReference type="ARBA" id="ARBA00023242"/>
    </source>
</evidence>
<accession>A0A0N8P0Y9</accession>
<dbReference type="Pfam" id="PF22602">
    <property type="entry name" value="NXF_NTF2"/>
    <property type="match status" value="1"/>
</dbReference>
<dbReference type="PANTHER" id="PTHR10662:SF22">
    <property type="entry name" value="NUCLEAR RNA EXPORT FACTOR 1"/>
    <property type="match status" value="1"/>
</dbReference>
<proteinExistence type="inferred from homology"/>
<comment type="similarity">
    <text evidence="2">Belongs to the NXF family.</text>
</comment>
<dbReference type="InterPro" id="IPR032710">
    <property type="entry name" value="NTF2-like_dom_sf"/>
</dbReference>
<sequence length="616" mass="69412">MRFLNTGKSNSSGPRLSVTLKTQNNQALQPLSDLRKNLQDKTQFQGYVRRLMNNSENITASDVDPLLDTISIREAEIRFATVTGWATVNISNCAGVSDESIRLALKWLLMPIKVEIFNFQRSGEEDDGARGQFQVDSLLCANRMKRLQSDFAVLYTCQKIGMRVSIGLPIEVCKTEFSGPFADAVQEAIMSRYDYTTRTLDLTRFHASPELAEHFCPLHVEKLLENVLFTVSKSLPQVSSLVLANNYLCSLKAFEFVGGRFENLERLDISANKIIELVELKHLRQHRLQQLFLAGNGVTKYDTDQVREVLPTLKDIHGCVLPKAKKCPLPSPQRLQSAGTSRMDFCLSFVAAYYSFFDDPETRSELVQYYNEDAMFSLSVSEKLNCAPYRMYNRNHKNSQSTFARSSKLQLNNSGILLALSRLPRMETDYKNASIDVQVSEKNLCIFTVTGNFLEKTDSGNELRYFQRMFGLRPIGCPGWLLTNDMLCIITTKPVRKEPDGPLVSLVGIDDCEPMLDDAEETFTEPAAKNAKANNQVVFEDEMDPPDPVMELSMSMPKMALSSNEAFDDMPPLVPIDKLVVNNEAVLENEIDDTVVSDDESYDLVIDEDVLIGEDF</sequence>
<keyword evidence="4" id="KW-0509">mRNA transport</keyword>
<evidence type="ECO:0000256" key="2">
    <source>
        <dbReference type="ARBA" id="ARBA00009285"/>
    </source>
</evidence>
<dbReference type="InterPro" id="IPR057125">
    <property type="entry name" value="NXF1/2/3/5-like_LRR"/>
</dbReference>
<dbReference type="Pfam" id="PF24048">
    <property type="entry name" value="LRR_NXF1-5"/>
    <property type="match status" value="1"/>
</dbReference>
<dbReference type="InParanoid" id="A0A0N8P0Y9"/>
<dbReference type="InterPro" id="IPR002075">
    <property type="entry name" value="NTF2_dom"/>
</dbReference>
<dbReference type="InterPro" id="IPR030217">
    <property type="entry name" value="NXF_fam"/>
</dbReference>
<dbReference type="GO" id="GO:0016973">
    <property type="term" value="P:poly(A)+ mRNA export from nucleus"/>
    <property type="evidence" value="ECO:0007669"/>
    <property type="project" value="TreeGrafter"/>
</dbReference>
<dbReference type="STRING" id="7217.A0A0N8P0Y9"/>